<protein>
    <submittedName>
        <fullName evidence="1">Sigma-70, region 4 domain protein</fullName>
    </submittedName>
</protein>
<dbReference type="EMBL" id="BFBB01000005">
    <property type="protein sequence ID" value="GBF50543.1"/>
    <property type="molecule type" value="Genomic_DNA"/>
</dbReference>
<proteinExistence type="predicted"/>
<organism evidence="1 2">
    <name type="scientific">Leptospira ryugenii</name>
    <dbReference type="NCBI Taxonomy" id="1917863"/>
    <lineage>
        <taxon>Bacteria</taxon>
        <taxon>Pseudomonadati</taxon>
        <taxon>Spirochaetota</taxon>
        <taxon>Spirochaetia</taxon>
        <taxon>Leptospirales</taxon>
        <taxon>Leptospiraceae</taxon>
        <taxon>Leptospira</taxon>
    </lineage>
</organism>
<keyword evidence="2" id="KW-1185">Reference proteome</keyword>
<gene>
    <name evidence="1" type="ORF">LPTSP4_20690</name>
</gene>
<dbReference type="OrthoDB" id="342347at2"/>
<dbReference type="RefSeq" id="WP_108976460.1">
    <property type="nucleotide sequence ID" value="NZ_BFBB01000005.1"/>
</dbReference>
<dbReference type="Proteomes" id="UP000245133">
    <property type="component" value="Unassembled WGS sequence"/>
</dbReference>
<sequence>MYQTKTEEELRAEISKARLTGDLSSLRVSLPPWISEKVAKKRIISDDDKSDLVLEILERFSIMWNLSKSYHIQVVLGFFVTYGFNLYRNQTRKQFDIEGNIAYIDMWRDKKEEEINLFDPNVSLRELVEQHLTLLPLMSNLVISLRFDLPLLGKYRKAFLWRLHQMGQNRDSFQTLYDKKKQAAEQKLDTCNQRIIRYTRLLMQAQDPEKRKEYGKHKREWMVLREKAINKSLFSEREIARILGITRKEVRVHLAKTKNHFQKHGQELLHCA</sequence>
<evidence type="ECO:0000313" key="1">
    <source>
        <dbReference type="EMBL" id="GBF50543.1"/>
    </source>
</evidence>
<dbReference type="AlphaFoldDB" id="A0A2P2E0X9"/>
<name>A0A2P2E0X9_9LEPT</name>
<comment type="caution">
    <text evidence="1">The sequence shown here is derived from an EMBL/GenBank/DDBJ whole genome shotgun (WGS) entry which is preliminary data.</text>
</comment>
<reference evidence="1 2" key="1">
    <citation type="submission" date="2018-02" db="EMBL/GenBank/DDBJ databases">
        <title>Novel Leptospira species isolated from soil and water in Japan.</title>
        <authorList>
            <person name="Nakao R."/>
            <person name="Masuzawa T."/>
        </authorList>
    </citation>
    <scope>NUCLEOTIDE SEQUENCE [LARGE SCALE GENOMIC DNA]</scope>
    <source>
        <strain evidence="1 2">YH101</strain>
    </source>
</reference>
<evidence type="ECO:0000313" key="2">
    <source>
        <dbReference type="Proteomes" id="UP000245133"/>
    </source>
</evidence>
<accession>A0A2P2E0X9</accession>